<evidence type="ECO:0000256" key="1">
    <source>
        <dbReference type="SAM" id="MobiDB-lite"/>
    </source>
</evidence>
<protein>
    <submittedName>
        <fullName evidence="2">Uncharacterized protein</fullName>
    </submittedName>
</protein>
<evidence type="ECO:0000313" key="2">
    <source>
        <dbReference type="EMBL" id="HCO27026.1"/>
    </source>
</evidence>
<dbReference type="Proteomes" id="UP000263642">
    <property type="component" value="Unassembled WGS sequence"/>
</dbReference>
<dbReference type="RefSeq" id="WP_278446817.1">
    <property type="nucleotide sequence ID" value="NZ_CAXBMG010000006.1"/>
</dbReference>
<feature type="region of interest" description="Disordered" evidence="1">
    <location>
        <begin position="1"/>
        <end position="20"/>
    </location>
</feature>
<reference evidence="2 3" key="1">
    <citation type="journal article" date="2018" name="Nat. Biotechnol.">
        <title>A standardized bacterial taxonomy based on genome phylogeny substantially revises the tree of life.</title>
        <authorList>
            <person name="Parks D.H."/>
            <person name="Chuvochina M."/>
            <person name="Waite D.W."/>
            <person name="Rinke C."/>
            <person name="Skarshewski A."/>
            <person name="Chaumeil P.A."/>
            <person name="Hugenholtz P."/>
        </authorList>
    </citation>
    <scope>NUCLEOTIDE SEQUENCE [LARGE SCALE GENOMIC DNA]</scope>
    <source>
        <strain evidence="2">UBA9375</strain>
    </source>
</reference>
<name>A0A3D3REJ1_9PLAN</name>
<dbReference type="AlphaFoldDB" id="A0A3D3REJ1"/>
<evidence type="ECO:0000313" key="3">
    <source>
        <dbReference type="Proteomes" id="UP000263642"/>
    </source>
</evidence>
<comment type="caution">
    <text evidence="2">The sequence shown here is derived from an EMBL/GenBank/DDBJ whole genome shotgun (WGS) entry which is preliminary data.</text>
</comment>
<dbReference type="EMBL" id="DQAY01000187">
    <property type="protein sequence ID" value="HCO27026.1"/>
    <property type="molecule type" value="Genomic_DNA"/>
</dbReference>
<proteinExistence type="predicted"/>
<organism evidence="2 3">
    <name type="scientific">Gimesia maris</name>
    <dbReference type="NCBI Taxonomy" id="122"/>
    <lineage>
        <taxon>Bacteria</taxon>
        <taxon>Pseudomonadati</taxon>
        <taxon>Planctomycetota</taxon>
        <taxon>Planctomycetia</taxon>
        <taxon>Planctomycetales</taxon>
        <taxon>Planctomycetaceae</taxon>
        <taxon>Gimesia</taxon>
    </lineage>
</organism>
<gene>
    <name evidence="2" type="ORF">DIT97_29955</name>
</gene>
<sequence>MVQDNIQPDPEQPGRLQQTGMWTETNCQVIDLPLTKESLVLVLRCALDTEQSPYTHQEIAWWADNFHMAQFDFENPIDEAVADVALDLHLQWQMYLDNTYTREELQNLDFSKVRLPAEYFSNWLEQLEA</sequence>
<accession>A0A3D3REJ1</accession>